<keyword evidence="12" id="KW-1185">Reference proteome</keyword>
<evidence type="ECO:0000313" key="8">
    <source>
        <dbReference type="EMBL" id="CAF4561615.1"/>
    </source>
</evidence>
<dbReference type="Proteomes" id="UP000663851">
    <property type="component" value="Unassembled WGS sequence"/>
</dbReference>
<dbReference type="Proteomes" id="UP000663872">
    <property type="component" value="Unassembled WGS sequence"/>
</dbReference>
<dbReference type="EMBL" id="CAJOBP010006921">
    <property type="protein sequence ID" value="CAF4503689.1"/>
    <property type="molecule type" value="Genomic_DNA"/>
</dbReference>
<dbReference type="EMBL" id="CAJOBR010002413">
    <property type="protein sequence ID" value="CAF4680116.1"/>
    <property type="molecule type" value="Genomic_DNA"/>
</dbReference>
<comment type="caution">
    <text evidence="8">The sequence shown here is derived from an EMBL/GenBank/DDBJ whole genome shotgun (WGS) entry which is preliminary data.</text>
</comment>
<dbReference type="EMBL" id="CAJOBO010001768">
    <property type="protein sequence ID" value="CAF4407815.1"/>
    <property type="molecule type" value="Genomic_DNA"/>
</dbReference>
<evidence type="ECO:0000313" key="11">
    <source>
        <dbReference type="Proteomes" id="UP000663862"/>
    </source>
</evidence>
<evidence type="ECO:0000313" key="12">
    <source>
        <dbReference type="Proteomes" id="UP000663873"/>
    </source>
</evidence>
<dbReference type="Proteomes" id="UP000663825">
    <property type="component" value="Unassembled WGS sequence"/>
</dbReference>
<dbReference type="AlphaFoldDB" id="A0A820ZEP0"/>
<dbReference type="EMBL" id="CAJOBQ010002463">
    <property type="protein sequence ID" value="CAF4561615.1"/>
    <property type="molecule type" value="Genomic_DNA"/>
</dbReference>
<dbReference type="EMBL" id="CAJNYV010000428">
    <property type="protein sequence ID" value="CAF3360490.1"/>
    <property type="molecule type" value="Genomic_DNA"/>
</dbReference>
<evidence type="ECO:0000313" key="6">
    <source>
        <dbReference type="EMBL" id="CAF4407815.1"/>
    </source>
</evidence>
<evidence type="ECO:0000313" key="1">
    <source>
        <dbReference type="EMBL" id="CAF3331439.1"/>
    </source>
</evidence>
<dbReference type="EMBL" id="CAJNXB010005977">
    <property type="protein sequence ID" value="CAF3460777.1"/>
    <property type="molecule type" value="Genomic_DNA"/>
</dbReference>
<dbReference type="OrthoDB" id="10006006at2759"/>
<evidence type="ECO:0000313" key="5">
    <source>
        <dbReference type="EMBL" id="CAF3777188.1"/>
    </source>
</evidence>
<evidence type="ECO:0000313" key="7">
    <source>
        <dbReference type="EMBL" id="CAF4503689.1"/>
    </source>
</evidence>
<dbReference type="EMBL" id="CAJNYU010002539">
    <property type="protein sequence ID" value="CAF3562485.1"/>
    <property type="molecule type" value="Genomic_DNA"/>
</dbReference>
<evidence type="ECO:0000313" key="2">
    <source>
        <dbReference type="EMBL" id="CAF3360490.1"/>
    </source>
</evidence>
<evidence type="ECO:0000313" key="4">
    <source>
        <dbReference type="EMBL" id="CAF3562485.1"/>
    </source>
</evidence>
<dbReference type="Proteomes" id="UP000663833">
    <property type="component" value="Unassembled WGS sequence"/>
</dbReference>
<protein>
    <submittedName>
        <fullName evidence="8">Uncharacterized protein</fullName>
    </submittedName>
</protein>
<evidence type="ECO:0000313" key="9">
    <source>
        <dbReference type="EMBL" id="CAF4680116.1"/>
    </source>
</evidence>
<evidence type="ECO:0000313" key="10">
    <source>
        <dbReference type="EMBL" id="CAF4772278.1"/>
    </source>
</evidence>
<proteinExistence type="predicted"/>
<accession>A0A820ZEP0</accession>
<dbReference type="EMBL" id="CAJNYT010005830">
    <property type="protein sequence ID" value="CAF3777188.1"/>
    <property type="molecule type" value="Genomic_DNA"/>
</dbReference>
<name>A0A820ZEP0_9BILA</name>
<dbReference type="EMBL" id="CAJOBS010001894">
    <property type="protein sequence ID" value="CAF4772278.1"/>
    <property type="molecule type" value="Genomic_DNA"/>
</dbReference>
<dbReference type="Proteomes" id="UP000663869">
    <property type="component" value="Unassembled WGS sequence"/>
</dbReference>
<dbReference type="Proteomes" id="UP000663865">
    <property type="component" value="Unassembled WGS sequence"/>
</dbReference>
<sequence>MSKAHLKIINVRNRLDYDLKNVSVKYAAGNKIQAQGGLATEYWFDWKTVNIHTEENIKFTNLIAIGDVNSKSEKSANDLECSTYYRGYWQVYFTMNGVAYQLNKNNAQANVWDVDDGGELEITILKEGTDIRVDFKLASGNAYFYGEPIIK</sequence>
<dbReference type="Proteomes" id="UP000663862">
    <property type="component" value="Unassembled WGS sequence"/>
</dbReference>
<gene>
    <name evidence="4" type="ORF">FME351_LOCUS20031</name>
    <name evidence="5" type="ORF">GRG538_LOCUS32841</name>
    <name evidence="6" type="ORF">HFQ381_LOCUS20565</name>
    <name evidence="2" type="ORF">KIK155_LOCUS4441</name>
    <name evidence="1" type="ORF">LUA448_LOCUS11127</name>
    <name evidence="9" type="ORF">QYT958_LOCUS16570</name>
    <name evidence="3" type="ORF">TIS948_LOCUS32624</name>
    <name evidence="10" type="ORF">TOA249_LOCUS21659</name>
    <name evidence="8" type="ORF">TSG867_LOCUS25345</name>
    <name evidence="7" type="ORF">UJA718_LOCUS26507</name>
</gene>
<dbReference type="Proteomes" id="UP000663848">
    <property type="component" value="Unassembled WGS sequence"/>
</dbReference>
<dbReference type="Proteomes" id="UP000663838">
    <property type="component" value="Unassembled WGS sequence"/>
</dbReference>
<dbReference type="EMBL" id="CAJNYD010001341">
    <property type="protein sequence ID" value="CAF3331439.1"/>
    <property type="molecule type" value="Genomic_DNA"/>
</dbReference>
<dbReference type="Proteomes" id="UP000663873">
    <property type="component" value="Unassembled WGS sequence"/>
</dbReference>
<evidence type="ECO:0000313" key="3">
    <source>
        <dbReference type="EMBL" id="CAF3460777.1"/>
    </source>
</evidence>
<reference evidence="8" key="1">
    <citation type="submission" date="2021-02" db="EMBL/GenBank/DDBJ databases">
        <authorList>
            <person name="Nowell W R."/>
        </authorList>
    </citation>
    <scope>NUCLEOTIDE SEQUENCE</scope>
</reference>
<organism evidence="8 11">
    <name type="scientific">Rotaria socialis</name>
    <dbReference type="NCBI Taxonomy" id="392032"/>
    <lineage>
        <taxon>Eukaryota</taxon>
        <taxon>Metazoa</taxon>
        <taxon>Spiralia</taxon>
        <taxon>Gnathifera</taxon>
        <taxon>Rotifera</taxon>
        <taxon>Eurotatoria</taxon>
        <taxon>Bdelloidea</taxon>
        <taxon>Philodinida</taxon>
        <taxon>Philodinidae</taxon>
        <taxon>Rotaria</taxon>
    </lineage>
</organism>